<name>A0ABU8MF59_9PSEU</name>
<feature type="compositionally biased region" description="Low complexity" evidence="2">
    <location>
        <begin position="167"/>
        <end position="181"/>
    </location>
</feature>
<proteinExistence type="predicted"/>
<evidence type="ECO:0000256" key="2">
    <source>
        <dbReference type="SAM" id="MobiDB-lite"/>
    </source>
</evidence>
<dbReference type="Proteomes" id="UP001369736">
    <property type="component" value="Unassembled WGS sequence"/>
</dbReference>
<evidence type="ECO:0000256" key="1">
    <source>
        <dbReference type="SAM" id="Coils"/>
    </source>
</evidence>
<evidence type="ECO:0000313" key="3">
    <source>
        <dbReference type="EMBL" id="MEJ2865981.1"/>
    </source>
</evidence>
<comment type="caution">
    <text evidence="3">The sequence shown here is derived from an EMBL/GenBank/DDBJ whole genome shotgun (WGS) entry which is preliminary data.</text>
</comment>
<feature type="compositionally biased region" description="Basic and acidic residues" evidence="2">
    <location>
        <begin position="183"/>
        <end position="198"/>
    </location>
</feature>
<evidence type="ECO:0008006" key="5">
    <source>
        <dbReference type="Google" id="ProtNLM"/>
    </source>
</evidence>
<feature type="compositionally biased region" description="Basic and acidic residues" evidence="2">
    <location>
        <begin position="149"/>
        <end position="166"/>
    </location>
</feature>
<organism evidence="3 4">
    <name type="scientific">Actinomycetospora flava</name>
    <dbReference type="NCBI Taxonomy" id="3129232"/>
    <lineage>
        <taxon>Bacteria</taxon>
        <taxon>Bacillati</taxon>
        <taxon>Actinomycetota</taxon>
        <taxon>Actinomycetes</taxon>
        <taxon>Pseudonocardiales</taxon>
        <taxon>Pseudonocardiaceae</taxon>
        <taxon>Actinomycetospora</taxon>
    </lineage>
</organism>
<protein>
    <recommendedName>
        <fullName evidence="5">CHAT domain-containing protein</fullName>
    </recommendedName>
</protein>
<accession>A0ABU8MF59</accession>
<keyword evidence="1" id="KW-0175">Coiled coil</keyword>
<feature type="coiled-coil region" evidence="1">
    <location>
        <begin position="215"/>
        <end position="272"/>
    </location>
</feature>
<evidence type="ECO:0000313" key="4">
    <source>
        <dbReference type="Proteomes" id="UP001369736"/>
    </source>
</evidence>
<dbReference type="EMBL" id="JBBEGM010000025">
    <property type="protein sequence ID" value="MEJ2865981.1"/>
    <property type="molecule type" value="Genomic_DNA"/>
</dbReference>
<sequence length="481" mass="52894">MTQPPPDRVGDLDALLLRHDVVLLHQLVETMQLRGEDVSDPEFSRAVDALRHVRNRIVHGHSESAVALDEEARAAVNDILGFLSHLEQSSLGAEQVRSVRRLSAPSDISEIMSRQKGTAARKEPTTMSSDQYRRQLQRKREQQVSAEKNAGDARRKEAAKRADAAKSRSSATSTKNATTARSRLREAERHEDNANKAAKDAAYWSGKAAGYLKDAANIEKRLIRAEQAESSARERAARSEALASQRRITRDHDRIERRVLAAEQEVAELRTMRPPKPERLRVLMLAASSQGDLRVDREQRRVKLAVQGALHRDLVEIDMRMSATPSDLLDGLTTFRPHVVHFSGHSDEDLIVFEDDVDAHHEGVVVAAETFARALSALDSPPLLVMLNSCHSASQADTLVDEDVVPFAIGMSDEVKDQDAIEYAARFYASIANGSSLRESHLMSQTAVALAGSPGGTEIAHLAHAYDVDPANAKLVVPPAT</sequence>
<feature type="region of interest" description="Disordered" evidence="2">
    <location>
        <begin position="107"/>
        <end position="198"/>
    </location>
</feature>
<dbReference type="RefSeq" id="WP_337707363.1">
    <property type="nucleotide sequence ID" value="NZ_JBBEGM010000025.1"/>
</dbReference>
<keyword evidence="4" id="KW-1185">Reference proteome</keyword>
<reference evidence="3 4" key="1">
    <citation type="submission" date="2024-03" db="EMBL/GenBank/DDBJ databases">
        <title>Actinomycetospora sp. OC33-EN07, a novel actinomycete isolated from wild orchid (Aerides multiflora).</title>
        <authorList>
            <person name="Suriyachadkun C."/>
        </authorList>
    </citation>
    <scope>NUCLEOTIDE SEQUENCE [LARGE SCALE GENOMIC DNA]</scope>
    <source>
        <strain evidence="3 4">OC33-EN07</strain>
    </source>
</reference>
<gene>
    <name evidence="3" type="ORF">WCD58_32850</name>
</gene>